<dbReference type="AlphaFoldDB" id="A0A265URW2"/>
<dbReference type="Pfam" id="PF19578">
    <property type="entry name" value="DUF6090"/>
    <property type="match status" value="1"/>
</dbReference>
<dbReference type="Proteomes" id="UP000216840">
    <property type="component" value="Unassembled WGS sequence"/>
</dbReference>
<protein>
    <submittedName>
        <fullName evidence="2">Uncharacterized protein</fullName>
    </submittedName>
</protein>
<name>A0A265URW2_9FLAO</name>
<evidence type="ECO:0000313" key="2">
    <source>
        <dbReference type="EMBL" id="OZV68048.1"/>
    </source>
</evidence>
<keyword evidence="1" id="KW-0472">Membrane</keyword>
<keyword evidence="1" id="KW-0812">Transmembrane</keyword>
<keyword evidence="1" id="KW-1133">Transmembrane helix</keyword>
<evidence type="ECO:0000313" key="3">
    <source>
        <dbReference type="Proteomes" id="UP000216840"/>
    </source>
</evidence>
<sequence length="228" mass="26484">MEKGKTTQYFKYAIGEIILVVIGILIALQINNWNEERKTAKFEKEILSQIKENLVQDRENLVDIKYWHQKALAASAKLINDSLRTKHLDSVPYWLGEVVHFSRFQPLTNSYEALKSTGINTVKNPELRKSLGVYYDDHANHIVKALGDVEYAFNNHWLPLMESHATNFEFRNILEVNNIEEFFSETNVWRLLMLNRDNIAASITRLEFTMASVDKTLSLMPTHLQTNQ</sequence>
<accession>A0A265URW2</accession>
<feature type="transmembrane region" description="Helical" evidence="1">
    <location>
        <begin position="12"/>
        <end position="30"/>
    </location>
</feature>
<gene>
    <name evidence="2" type="ORF">CA834_10400</name>
</gene>
<comment type="caution">
    <text evidence="2">The sequence shown here is derived from an EMBL/GenBank/DDBJ whole genome shotgun (WGS) entry which is preliminary data.</text>
</comment>
<organism evidence="2 3">
    <name type="scientific">Winogradskyella aurantia</name>
    <dbReference type="NCBI Taxonomy" id="1915063"/>
    <lineage>
        <taxon>Bacteria</taxon>
        <taxon>Pseudomonadati</taxon>
        <taxon>Bacteroidota</taxon>
        <taxon>Flavobacteriia</taxon>
        <taxon>Flavobacteriales</taxon>
        <taxon>Flavobacteriaceae</taxon>
        <taxon>Winogradskyella</taxon>
    </lineage>
</organism>
<dbReference type="EMBL" id="NGJN01000005">
    <property type="protein sequence ID" value="OZV68048.1"/>
    <property type="molecule type" value="Genomic_DNA"/>
</dbReference>
<reference evidence="2 3" key="1">
    <citation type="submission" date="2017-05" db="EMBL/GenBank/DDBJ databases">
        <title>The draft genome sequence of Idiomarina salinarum WNB302.</title>
        <authorList>
            <person name="Sun Y."/>
            <person name="Chen B."/>
            <person name="Du Z."/>
        </authorList>
    </citation>
    <scope>NUCLEOTIDE SEQUENCE [LARGE SCALE GENOMIC DNA]</scope>
    <source>
        <strain evidence="2 3">WNB302</strain>
    </source>
</reference>
<evidence type="ECO:0000256" key="1">
    <source>
        <dbReference type="SAM" id="Phobius"/>
    </source>
</evidence>
<proteinExistence type="predicted"/>
<keyword evidence="3" id="KW-1185">Reference proteome</keyword>
<dbReference type="InterPro" id="IPR045749">
    <property type="entry name" value="DUF6090"/>
</dbReference>